<proteinExistence type="predicted"/>
<name>A0ACC0ZFT3_9ROSI</name>
<comment type="caution">
    <text evidence="1">The sequence shown here is derived from an EMBL/GenBank/DDBJ whole genome shotgun (WGS) entry which is preliminary data.</text>
</comment>
<organism evidence="1 2">
    <name type="scientific">Pistacia integerrima</name>
    <dbReference type="NCBI Taxonomy" id="434235"/>
    <lineage>
        <taxon>Eukaryota</taxon>
        <taxon>Viridiplantae</taxon>
        <taxon>Streptophyta</taxon>
        <taxon>Embryophyta</taxon>
        <taxon>Tracheophyta</taxon>
        <taxon>Spermatophyta</taxon>
        <taxon>Magnoliopsida</taxon>
        <taxon>eudicotyledons</taxon>
        <taxon>Gunneridae</taxon>
        <taxon>Pentapetalae</taxon>
        <taxon>rosids</taxon>
        <taxon>malvids</taxon>
        <taxon>Sapindales</taxon>
        <taxon>Anacardiaceae</taxon>
        <taxon>Pistacia</taxon>
    </lineage>
</organism>
<keyword evidence="2" id="KW-1185">Reference proteome</keyword>
<accession>A0ACC0ZFT3</accession>
<sequence>MPAPPHFTAVQSFTNTTTMTTTTIQFQPHSDARTTTFCSSAILYQRHHNKAAGKPARIHSVGGYVNAPWLMVCRSNEMATTTVKVRLL</sequence>
<dbReference type="Proteomes" id="UP001163603">
    <property type="component" value="Chromosome 1"/>
</dbReference>
<protein>
    <submittedName>
        <fullName evidence="1">Uncharacterized protein</fullName>
    </submittedName>
</protein>
<dbReference type="EMBL" id="CM047736">
    <property type="protein sequence ID" value="KAJ0051631.1"/>
    <property type="molecule type" value="Genomic_DNA"/>
</dbReference>
<reference evidence="2" key="1">
    <citation type="journal article" date="2023" name="G3 (Bethesda)">
        <title>Genome assembly and association tests identify interacting loci associated with vigor, precocity, and sex in interspecific pistachio rootstocks.</title>
        <authorList>
            <person name="Palmer W."/>
            <person name="Jacygrad E."/>
            <person name="Sagayaradj S."/>
            <person name="Cavanaugh K."/>
            <person name="Han R."/>
            <person name="Bertier L."/>
            <person name="Beede B."/>
            <person name="Kafkas S."/>
            <person name="Golino D."/>
            <person name="Preece J."/>
            <person name="Michelmore R."/>
        </authorList>
    </citation>
    <scope>NUCLEOTIDE SEQUENCE [LARGE SCALE GENOMIC DNA]</scope>
</reference>
<evidence type="ECO:0000313" key="1">
    <source>
        <dbReference type="EMBL" id="KAJ0051631.1"/>
    </source>
</evidence>
<evidence type="ECO:0000313" key="2">
    <source>
        <dbReference type="Proteomes" id="UP001163603"/>
    </source>
</evidence>
<gene>
    <name evidence="1" type="ORF">Pint_02867</name>
</gene>